<evidence type="ECO:0000313" key="3">
    <source>
        <dbReference type="Proteomes" id="UP000315112"/>
    </source>
</evidence>
<evidence type="ECO:0000313" key="1">
    <source>
        <dbReference type="EMBL" id="QGZ41520.1"/>
    </source>
</evidence>
<dbReference type="Pfam" id="PF11876">
    <property type="entry name" value="TsiV"/>
    <property type="match status" value="1"/>
</dbReference>
<reference evidence="2 3" key="1">
    <citation type="journal article" date="2015" name="Stand. Genomic Sci.">
        <title>Genomic Encyclopedia of Bacterial and Archaeal Type Strains, Phase III: the genomes of soil and plant-associated and newly described type strains.</title>
        <authorList>
            <person name="Whitman W.B."/>
            <person name="Woyke T."/>
            <person name="Klenk H.P."/>
            <person name="Zhou Y."/>
            <person name="Lilburn T.G."/>
            <person name="Beck B.J."/>
            <person name="De Vos P."/>
            <person name="Vandamme P."/>
            <person name="Eisen J.A."/>
            <person name="Garrity G."/>
            <person name="Hugenholtz P."/>
            <person name="Kyrpides N.C."/>
        </authorList>
    </citation>
    <scope>NUCLEOTIDE SEQUENCE [LARGE SCALE GENOMIC DNA]</scope>
    <source>
        <strain evidence="2 3">CGMCC 1.10685</strain>
    </source>
</reference>
<protein>
    <submittedName>
        <fullName evidence="1">DUF3396 domain-containing protein</fullName>
    </submittedName>
    <submittedName>
        <fullName evidence="2">Uncharacterized protein DUF3396</fullName>
    </submittedName>
</protein>
<dbReference type="AlphaFoldDB" id="A0A562Q432"/>
<reference evidence="2" key="2">
    <citation type="submission" date="2019-07" db="EMBL/GenBank/DDBJ databases">
        <authorList>
            <person name="Whitman W."/>
            <person name="Huntemann M."/>
            <person name="Clum A."/>
            <person name="Pillay M."/>
            <person name="Palaniappan K."/>
            <person name="Varghese N."/>
            <person name="Mikhailova N."/>
            <person name="Stamatis D."/>
            <person name="Reddy T."/>
            <person name="Daum C."/>
            <person name="Shapiro N."/>
            <person name="Ivanova N."/>
            <person name="Kyrpides N."/>
            <person name="Woyke T."/>
        </authorList>
    </citation>
    <scope>NUCLEOTIDE SEQUENCE</scope>
    <source>
        <strain evidence="2">CGMCC 1.10685</strain>
    </source>
</reference>
<dbReference type="EMBL" id="CP046904">
    <property type="protein sequence ID" value="QGZ41520.1"/>
    <property type="molecule type" value="Genomic_DNA"/>
</dbReference>
<gene>
    <name evidence="1" type="ORF">GO485_22335</name>
    <name evidence="2" type="ORF">IP92_00479</name>
</gene>
<sequence>MSELPYDPVQLMREHPEQMRVPGALMSKKGPQDYVGCVPAITGTLFFKGAHLPEVREAICNCFDLYAALAGDRLTWLWRDEPPVGPDKYAYTQAPSLREMMKQLRENDFTGFTYVSGTQPHDAGEWEFSVFGLRGWQADMGDWGLSALRFAMPLLQVEDNPTVFQSLFVSFATRLRAIHGHGGHGLVLSAVRVDENQPFEAFMSAKLNGLDVGDTSLACKHAHEGIKTVSWLTAISQEIVEEIGGLPAIRSELPLDWFALYDYKSGIVIQSGPKPEAAPVDVDPRPARLVLPNALLRPFRAPKVALHTGSKYGEPRIVGLTADQWLKRFDVEEGEIIAYKRKLLDEPKLSETSTLPARL</sequence>
<proteinExistence type="predicted"/>
<dbReference type="InterPro" id="IPR021815">
    <property type="entry name" value="TsiV"/>
</dbReference>
<dbReference type="Proteomes" id="UP000437862">
    <property type="component" value="Chromosome"/>
</dbReference>
<dbReference type="Proteomes" id="UP000315112">
    <property type="component" value="Unassembled WGS sequence"/>
</dbReference>
<name>A0A562Q432_9BURK</name>
<accession>A0A562Q432</accession>
<dbReference type="EMBL" id="VLKW01000001">
    <property type="protein sequence ID" value="TWI51492.1"/>
    <property type="molecule type" value="Genomic_DNA"/>
</dbReference>
<dbReference type="RefSeq" id="WP_145872907.1">
    <property type="nucleotide sequence ID" value="NZ_CP046904.1"/>
</dbReference>
<keyword evidence="4" id="KW-1185">Reference proteome</keyword>
<organism evidence="2 3">
    <name type="scientific">Pseudoduganella flava</name>
    <dbReference type="NCBI Taxonomy" id="871742"/>
    <lineage>
        <taxon>Bacteria</taxon>
        <taxon>Pseudomonadati</taxon>
        <taxon>Pseudomonadota</taxon>
        <taxon>Betaproteobacteria</taxon>
        <taxon>Burkholderiales</taxon>
        <taxon>Oxalobacteraceae</taxon>
        <taxon>Telluria group</taxon>
        <taxon>Pseudoduganella</taxon>
    </lineage>
</organism>
<dbReference type="OrthoDB" id="8986326at2"/>
<reference evidence="1 4" key="3">
    <citation type="submission" date="2019-12" db="EMBL/GenBank/DDBJ databases">
        <title>Draft Genome Sequences of Six Type Strains of the Genus Massilia.</title>
        <authorList>
            <person name="Miess H."/>
            <person name="Frediansyah A."/>
            <person name="Goeker M."/>
            <person name="Gross H."/>
        </authorList>
    </citation>
    <scope>NUCLEOTIDE SEQUENCE [LARGE SCALE GENOMIC DNA]</scope>
    <source>
        <strain evidence="1 4">DSM 26639</strain>
    </source>
</reference>
<evidence type="ECO:0000313" key="2">
    <source>
        <dbReference type="EMBL" id="TWI51492.1"/>
    </source>
</evidence>
<evidence type="ECO:0000313" key="4">
    <source>
        <dbReference type="Proteomes" id="UP000437862"/>
    </source>
</evidence>